<evidence type="ECO:0000313" key="1">
    <source>
        <dbReference type="EMBL" id="KAK3233987.1"/>
    </source>
</evidence>
<sequence>MTPFFLMEHQKHLRTKAQEKGKRARKHPIWDDPALGVERMNAVLIQSSADALDAEGKEAVTEEQRKKNADQAAAVSLLDARAAALQTKEAARKVPKSN</sequence>
<protein>
    <submittedName>
        <fullName evidence="1">Uncharacterized protein</fullName>
    </submittedName>
</protein>
<reference evidence="1 2" key="1">
    <citation type="journal article" date="2015" name="Genome Biol. Evol.">
        <title>Comparative Genomics of a Bacterivorous Green Alga Reveals Evolutionary Causalities and Consequences of Phago-Mixotrophic Mode of Nutrition.</title>
        <authorList>
            <person name="Burns J.A."/>
            <person name="Paasch A."/>
            <person name="Narechania A."/>
            <person name="Kim E."/>
        </authorList>
    </citation>
    <scope>NUCLEOTIDE SEQUENCE [LARGE SCALE GENOMIC DNA]</scope>
    <source>
        <strain evidence="1 2">PLY_AMNH</strain>
    </source>
</reference>
<evidence type="ECO:0000313" key="2">
    <source>
        <dbReference type="Proteomes" id="UP001190700"/>
    </source>
</evidence>
<gene>
    <name evidence="1" type="ORF">CYMTET_55748</name>
</gene>
<organism evidence="1 2">
    <name type="scientific">Cymbomonas tetramitiformis</name>
    <dbReference type="NCBI Taxonomy" id="36881"/>
    <lineage>
        <taxon>Eukaryota</taxon>
        <taxon>Viridiplantae</taxon>
        <taxon>Chlorophyta</taxon>
        <taxon>Pyramimonadophyceae</taxon>
        <taxon>Pyramimonadales</taxon>
        <taxon>Pyramimonadaceae</taxon>
        <taxon>Cymbomonas</taxon>
    </lineage>
</organism>
<dbReference type="AlphaFoldDB" id="A0AAE0BCN7"/>
<proteinExistence type="predicted"/>
<accession>A0AAE0BCN7</accession>
<keyword evidence="2" id="KW-1185">Reference proteome</keyword>
<dbReference type="EMBL" id="LGRX02035583">
    <property type="protein sequence ID" value="KAK3233987.1"/>
    <property type="molecule type" value="Genomic_DNA"/>
</dbReference>
<dbReference type="Proteomes" id="UP001190700">
    <property type="component" value="Unassembled WGS sequence"/>
</dbReference>
<comment type="caution">
    <text evidence="1">The sequence shown here is derived from an EMBL/GenBank/DDBJ whole genome shotgun (WGS) entry which is preliminary data.</text>
</comment>
<name>A0AAE0BCN7_9CHLO</name>